<feature type="coiled-coil region" evidence="6">
    <location>
        <begin position="517"/>
        <end position="690"/>
    </location>
</feature>
<keyword evidence="2 8" id="KW-0812">Transmembrane</keyword>
<dbReference type="RefSeq" id="XP_016303738.1">
    <property type="nucleotide sequence ID" value="XM_016448252.1"/>
</dbReference>
<dbReference type="Ensembl" id="ENSSANT00000088935.1">
    <property type="protein sequence ID" value="ENSSANP00000083679.1"/>
    <property type="gene ID" value="ENSSANG00000041453.1"/>
</dbReference>
<dbReference type="Gene3D" id="1.10.287.620">
    <property type="entry name" value="Helix Hairpins"/>
    <property type="match status" value="1"/>
</dbReference>
<comment type="subcellular location">
    <subcellularLocation>
        <location evidence="1">Endoplasmic reticulum membrane</location>
        <topology evidence="1">Single-pass membrane protein</topology>
    </subcellularLocation>
</comment>
<dbReference type="InterPro" id="IPR007794">
    <property type="entry name" value="Rib_rcpt_KP"/>
</dbReference>
<evidence type="ECO:0000256" key="1">
    <source>
        <dbReference type="ARBA" id="ARBA00004389"/>
    </source>
</evidence>
<evidence type="ECO:0000256" key="6">
    <source>
        <dbReference type="SAM" id="Coils"/>
    </source>
</evidence>
<sequence>MDVYDPQTLGIVVFGGFMVFSAIGIMLVSTFSMKETSYEEALAKQRQDSGKIQPLRSDKKKKASEKKNKAKKKEEKPNGNLPEPEPEPEPILEPVVEDSEPKTIPQVEPEPQPEPVPVPEPEPEVKPKPVVPEPAPKIVECPVPPTVSAVVPPLAPSPKEKKKKKVAKVELAPVKPLEVPEVVVKVEPVVAEVAVKASVAPEVAVPPKAEEPKTEAPTKKKTKKKAEPMATVETVNVPQPSPYKNLVSSLKSASFSESETQKLFEIISKKAGKDSWQLASQKGDPLAALKKQLEEKEKQLTAEQGNIAAAKTRVKELTKELSSAKSKMTSVETRMSSELSTRGQEIAALQARMQASYQEHVKETQQLNSKIQSLQEQLENGPNAQLARLQQENSILRDALNQATSQAESRQNAELAKLRQDCVRLNRELKERTATRHAEEERRKSLETKMAAAEEQLAQTKVSHVEAEQALQKKLDRISEELREAQHGSTIFQAQVDAAKEQAKTLTELQERMCATETELKDRYEELEILRAQLSQTTTVTEEKPSVETEATAQAEIQKEVEQLRSSLKEREGQLTSLEAEFNQLREELVTVKRTQAEETQNRVNVADTEWREYTAEIDQLKTSLKEKEDLVASLHAQLEKMESADRAEAEPPFENLEKDARMISLEEELQQLKEEMERMKAKSNELREKNYAAVEALAAAERLSEERLSQAKAAQSEIEQQLSSFQTDTRNAFQKLFPHISIDTHQSNWLEAFTHVAQMTLTHSQQSPAEQQHTVSSSDSTDLQQKLALSEESQRSLNAECEQYRSTLSETESMLNVLQKSVEDGELEWKSKILDAEQQKQAALDQVKVLEETIEKMNVERQDTDQLKGQVMLLEAQLEKQLESITISQTYAEEMSRLKALLSETQVQLLSANSEAQQQRAELSLVRQELQEVTRQVQNDESVQSAQVKTQLEEATNKVQTEEDIRQQVASNYEQAQKCVRDLEAQLEELKAAGEGPTEELKERLEKEKKLTRDLGQVATKLRQLLKSTQEELDKEKETMKNLQEQLHGKEAEESKEGTSV</sequence>
<evidence type="ECO:0000256" key="5">
    <source>
        <dbReference type="ARBA" id="ARBA00023136"/>
    </source>
</evidence>
<evidence type="ECO:0000259" key="9">
    <source>
        <dbReference type="Pfam" id="PF05104"/>
    </source>
</evidence>
<feature type="domain" description="Ribosome receptor lysine/proline rich" evidence="9">
    <location>
        <begin position="33"/>
        <end position="187"/>
    </location>
</feature>
<feature type="compositionally biased region" description="Pro residues" evidence="7">
    <location>
        <begin position="108"/>
        <end position="120"/>
    </location>
</feature>
<reference evidence="10" key="1">
    <citation type="submission" date="2025-08" db="UniProtKB">
        <authorList>
            <consortium name="Ensembl"/>
        </authorList>
    </citation>
    <scope>IDENTIFICATION</scope>
</reference>
<reference evidence="10" key="2">
    <citation type="submission" date="2025-09" db="UniProtKB">
        <authorList>
            <consortium name="Ensembl"/>
        </authorList>
    </citation>
    <scope>IDENTIFICATION</scope>
</reference>
<feature type="region of interest" description="Disordered" evidence="7">
    <location>
        <begin position="1030"/>
        <end position="1062"/>
    </location>
</feature>
<feature type="coiled-coil region" evidence="6">
    <location>
        <begin position="903"/>
        <end position="994"/>
    </location>
</feature>
<feature type="compositionally biased region" description="Polar residues" evidence="7">
    <location>
        <begin position="763"/>
        <end position="785"/>
    </location>
</feature>
<evidence type="ECO:0000313" key="11">
    <source>
        <dbReference type="Proteomes" id="UP000472260"/>
    </source>
</evidence>
<keyword evidence="11" id="KW-1185">Reference proteome</keyword>
<evidence type="ECO:0000256" key="2">
    <source>
        <dbReference type="ARBA" id="ARBA00022692"/>
    </source>
</evidence>
<feature type="region of interest" description="Disordered" evidence="7">
    <location>
        <begin position="38"/>
        <end position="165"/>
    </location>
</feature>
<name>A0A671RJX9_9TELE</name>
<feature type="compositionally biased region" description="Basic and acidic residues" evidence="7">
    <location>
        <begin position="1030"/>
        <end position="1041"/>
    </location>
</feature>
<dbReference type="PANTHER" id="PTHR18939:SF4">
    <property type="entry name" value="RIBOSOME-BINDING PROTEIN 1"/>
    <property type="match status" value="1"/>
</dbReference>
<dbReference type="GO" id="GO:0005789">
    <property type="term" value="C:endoplasmic reticulum membrane"/>
    <property type="evidence" value="ECO:0007669"/>
    <property type="project" value="UniProtKB-SubCell"/>
</dbReference>
<evidence type="ECO:0000256" key="4">
    <source>
        <dbReference type="ARBA" id="ARBA00022989"/>
    </source>
</evidence>
<evidence type="ECO:0000256" key="3">
    <source>
        <dbReference type="ARBA" id="ARBA00022824"/>
    </source>
</evidence>
<dbReference type="PANTHER" id="PTHR18939">
    <property type="entry name" value="RIBOSOME BINDING PROTEIN-1"/>
    <property type="match status" value="1"/>
</dbReference>
<keyword evidence="3" id="KW-0256">Endoplasmic reticulum</keyword>
<keyword evidence="4 8" id="KW-1133">Transmembrane helix</keyword>
<accession>A0A671RJX9</accession>
<feature type="compositionally biased region" description="Basic residues" evidence="7">
    <location>
        <begin position="58"/>
        <end position="71"/>
    </location>
</feature>
<evidence type="ECO:0000256" key="8">
    <source>
        <dbReference type="SAM" id="Phobius"/>
    </source>
</evidence>
<feature type="compositionally biased region" description="Basic and acidic residues" evidence="7">
    <location>
        <begin position="1048"/>
        <end position="1062"/>
    </location>
</feature>
<feature type="coiled-coil region" evidence="6">
    <location>
        <begin position="834"/>
        <end position="868"/>
    </location>
</feature>
<feature type="coiled-coil region" evidence="6">
    <location>
        <begin position="286"/>
        <end position="488"/>
    </location>
</feature>
<protein>
    <submittedName>
        <fullName evidence="10">Ribosome-binding protein 1-like</fullName>
    </submittedName>
</protein>
<evidence type="ECO:0000313" key="10">
    <source>
        <dbReference type="Ensembl" id="ENSSANP00000083679.1"/>
    </source>
</evidence>
<feature type="compositionally biased region" description="Basic and acidic residues" evidence="7">
    <location>
        <begin position="208"/>
        <end position="218"/>
    </location>
</feature>
<proteinExistence type="predicted"/>
<feature type="compositionally biased region" description="Acidic residues" evidence="7">
    <location>
        <begin position="84"/>
        <end position="98"/>
    </location>
</feature>
<evidence type="ECO:0000256" key="7">
    <source>
        <dbReference type="SAM" id="MobiDB-lite"/>
    </source>
</evidence>
<dbReference type="Proteomes" id="UP000472260">
    <property type="component" value="Unassembled WGS sequence"/>
</dbReference>
<dbReference type="KEGG" id="sanh:107659340"/>
<dbReference type="Gene3D" id="1.10.287.1490">
    <property type="match status" value="1"/>
</dbReference>
<dbReference type="OrthoDB" id="6410656at2759"/>
<feature type="region of interest" description="Disordered" evidence="7">
    <location>
        <begin position="205"/>
        <end position="242"/>
    </location>
</feature>
<keyword evidence="6" id="KW-0175">Coiled coil</keyword>
<keyword evidence="5 8" id="KW-0472">Membrane</keyword>
<feature type="region of interest" description="Disordered" evidence="7">
    <location>
        <begin position="763"/>
        <end position="795"/>
    </location>
</feature>
<dbReference type="GeneID" id="107659340"/>
<dbReference type="Pfam" id="PF05104">
    <property type="entry name" value="Rib_recp_KP_reg"/>
    <property type="match status" value="1"/>
</dbReference>
<dbReference type="InterPro" id="IPR040248">
    <property type="entry name" value="RRBP1"/>
</dbReference>
<gene>
    <name evidence="10" type="primary">LOC107659340</name>
</gene>
<organism evidence="10 11">
    <name type="scientific">Sinocyclocheilus anshuiensis</name>
    <dbReference type="NCBI Taxonomy" id="1608454"/>
    <lineage>
        <taxon>Eukaryota</taxon>
        <taxon>Metazoa</taxon>
        <taxon>Chordata</taxon>
        <taxon>Craniata</taxon>
        <taxon>Vertebrata</taxon>
        <taxon>Euteleostomi</taxon>
        <taxon>Actinopterygii</taxon>
        <taxon>Neopterygii</taxon>
        <taxon>Teleostei</taxon>
        <taxon>Ostariophysi</taxon>
        <taxon>Cypriniformes</taxon>
        <taxon>Cyprinidae</taxon>
        <taxon>Cyprininae</taxon>
        <taxon>Sinocyclocheilus</taxon>
    </lineage>
</organism>
<feature type="transmembrane region" description="Helical" evidence="8">
    <location>
        <begin position="12"/>
        <end position="33"/>
    </location>
</feature>
<dbReference type="AlphaFoldDB" id="A0A671RJX9"/>
<dbReference type="RefSeq" id="XP_016303739.1">
    <property type="nucleotide sequence ID" value="XM_016448253.1"/>
</dbReference>
<dbReference type="GO" id="GO:0015031">
    <property type="term" value="P:protein transport"/>
    <property type="evidence" value="ECO:0007669"/>
    <property type="project" value="InterPro"/>
</dbReference>